<dbReference type="AlphaFoldDB" id="A0A846QKG6"/>
<comment type="caution">
    <text evidence="1">The sequence shown here is derived from an EMBL/GenBank/DDBJ whole genome shotgun (WGS) entry which is preliminary data.</text>
</comment>
<sequence length="125" mass="14115">MTLLYDRERGRICCRWKEPATMRFQGREVVINRQRTGSVRVSELGTMNKRDFATIRKGGRGKAVSQFVKALQRSGVFTKDYAPEVCEICGGSRGVRACFHPETHRLAWLCPEHDTVLSGQQTVAA</sequence>
<gene>
    <name evidence="1" type="ORF">GGQ74_001277</name>
</gene>
<keyword evidence="2" id="KW-1185">Reference proteome</keyword>
<name>A0A846QKG6_9BACT</name>
<protein>
    <submittedName>
        <fullName evidence="1">Uncharacterized protein</fullName>
    </submittedName>
</protein>
<evidence type="ECO:0000313" key="2">
    <source>
        <dbReference type="Proteomes" id="UP000580856"/>
    </source>
</evidence>
<dbReference type="EMBL" id="JAATJA010000001">
    <property type="protein sequence ID" value="NJB67637.1"/>
    <property type="molecule type" value="Genomic_DNA"/>
</dbReference>
<dbReference type="Proteomes" id="UP000580856">
    <property type="component" value="Unassembled WGS sequence"/>
</dbReference>
<dbReference type="RefSeq" id="WP_167940674.1">
    <property type="nucleotide sequence ID" value="NZ_JAATJA010000001.1"/>
</dbReference>
<accession>A0A846QKG6</accession>
<reference evidence="1 2" key="1">
    <citation type="submission" date="2020-03" db="EMBL/GenBank/DDBJ databases">
        <title>Genomic Encyclopedia of Type Strains, Phase IV (KMG-IV): sequencing the most valuable type-strain genomes for metagenomic binning, comparative biology and taxonomic classification.</title>
        <authorList>
            <person name="Goeker M."/>
        </authorList>
    </citation>
    <scope>NUCLEOTIDE SEQUENCE [LARGE SCALE GENOMIC DNA]</scope>
    <source>
        <strain evidence="1 2">DSM 24233</strain>
    </source>
</reference>
<proteinExistence type="predicted"/>
<evidence type="ECO:0000313" key="1">
    <source>
        <dbReference type="EMBL" id="NJB67637.1"/>
    </source>
</evidence>
<organism evidence="1 2">
    <name type="scientific">Desulfobaculum xiamenense</name>
    <dbReference type="NCBI Taxonomy" id="995050"/>
    <lineage>
        <taxon>Bacteria</taxon>
        <taxon>Pseudomonadati</taxon>
        <taxon>Thermodesulfobacteriota</taxon>
        <taxon>Desulfovibrionia</taxon>
        <taxon>Desulfovibrionales</taxon>
        <taxon>Desulfovibrionaceae</taxon>
        <taxon>Desulfobaculum</taxon>
    </lineage>
</organism>